<dbReference type="Proteomes" id="UP000440578">
    <property type="component" value="Unassembled WGS sequence"/>
</dbReference>
<evidence type="ECO:0000256" key="8">
    <source>
        <dbReference type="ARBA" id="ARBA00023242"/>
    </source>
</evidence>
<evidence type="ECO:0000256" key="7">
    <source>
        <dbReference type="ARBA" id="ARBA00023163"/>
    </source>
</evidence>
<dbReference type="EMBL" id="VIIS01001797">
    <property type="protein sequence ID" value="KAF0292770.1"/>
    <property type="molecule type" value="Genomic_DNA"/>
</dbReference>
<dbReference type="GO" id="GO:0045893">
    <property type="term" value="P:positive regulation of DNA-templated transcription"/>
    <property type="evidence" value="ECO:0007669"/>
    <property type="project" value="TreeGrafter"/>
</dbReference>
<dbReference type="PANTHER" id="PTHR13224">
    <property type="entry name" value="THYROID HORMONE RECEPTOR-ASSOCIATED PROTEIN-RELATED"/>
    <property type="match status" value="1"/>
</dbReference>
<evidence type="ECO:0000256" key="6">
    <source>
        <dbReference type="ARBA" id="ARBA00023159"/>
    </source>
</evidence>
<keyword evidence="5" id="KW-0805">Transcription regulation</keyword>
<proteinExistence type="inferred from homology"/>
<gene>
    <name evidence="10" type="primary">MED16_2</name>
    <name evidence="10" type="ORF">FJT64_000157</name>
</gene>
<comment type="similarity">
    <text evidence="2">Belongs to the Mediator complex subunit 16 family.</text>
</comment>
<dbReference type="SUPFAM" id="SSF56436">
    <property type="entry name" value="C-type lectin-like"/>
    <property type="match status" value="1"/>
</dbReference>
<dbReference type="OrthoDB" id="10018574at2759"/>
<keyword evidence="3" id="KW-0853">WD repeat</keyword>
<evidence type="ECO:0000256" key="5">
    <source>
        <dbReference type="ARBA" id="ARBA00023015"/>
    </source>
</evidence>
<dbReference type="InterPro" id="IPR048338">
    <property type="entry name" value="Mediator_Med16"/>
</dbReference>
<dbReference type="PROSITE" id="PS50041">
    <property type="entry name" value="C_TYPE_LECTIN_2"/>
    <property type="match status" value="1"/>
</dbReference>
<keyword evidence="11" id="KW-1185">Reference proteome</keyword>
<reference evidence="10 11" key="1">
    <citation type="submission" date="2019-07" db="EMBL/GenBank/DDBJ databases">
        <title>Draft genome assembly of a fouling barnacle, Amphibalanus amphitrite (Darwin, 1854): The first reference genome for Thecostraca.</title>
        <authorList>
            <person name="Kim W."/>
        </authorList>
    </citation>
    <scope>NUCLEOTIDE SEQUENCE [LARGE SCALE GENOMIC DNA]</scope>
    <source>
        <strain evidence="10">SNU_AA5</strain>
        <tissue evidence="10">Soma without cirri and trophi</tissue>
    </source>
</reference>
<keyword evidence="4" id="KW-0677">Repeat</keyword>
<name>A0A6A4VMZ3_AMPAM</name>
<evidence type="ECO:0000256" key="1">
    <source>
        <dbReference type="ARBA" id="ARBA00004123"/>
    </source>
</evidence>
<dbReference type="CDD" id="cd00037">
    <property type="entry name" value="CLECT"/>
    <property type="match status" value="1"/>
</dbReference>
<dbReference type="Gene3D" id="3.10.100.10">
    <property type="entry name" value="Mannose-Binding Protein A, subunit A"/>
    <property type="match status" value="1"/>
</dbReference>
<organism evidence="10 11">
    <name type="scientific">Amphibalanus amphitrite</name>
    <name type="common">Striped barnacle</name>
    <name type="synonym">Balanus amphitrite</name>
    <dbReference type="NCBI Taxonomy" id="1232801"/>
    <lineage>
        <taxon>Eukaryota</taxon>
        <taxon>Metazoa</taxon>
        <taxon>Ecdysozoa</taxon>
        <taxon>Arthropoda</taxon>
        <taxon>Crustacea</taxon>
        <taxon>Multicrustacea</taxon>
        <taxon>Cirripedia</taxon>
        <taxon>Thoracica</taxon>
        <taxon>Thoracicalcarea</taxon>
        <taxon>Balanomorpha</taxon>
        <taxon>Balanoidea</taxon>
        <taxon>Balanidae</taxon>
        <taxon>Amphibalaninae</taxon>
        <taxon>Amphibalanus</taxon>
    </lineage>
</organism>
<protein>
    <submittedName>
        <fullName evidence="10">Mediator of RNA polymerase II transcription subunit 16</fullName>
    </submittedName>
</protein>
<dbReference type="PANTHER" id="PTHR13224:SF6">
    <property type="entry name" value="MEDIATOR OF RNA POLYMERASE II TRANSCRIPTION SUBUNIT 16"/>
    <property type="match status" value="1"/>
</dbReference>
<comment type="subcellular location">
    <subcellularLocation>
        <location evidence="1">Nucleus</location>
    </subcellularLocation>
</comment>
<evidence type="ECO:0000256" key="3">
    <source>
        <dbReference type="ARBA" id="ARBA00022574"/>
    </source>
</evidence>
<evidence type="ECO:0000313" key="11">
    <source>
        <dbReference type="Proteomes" id="UP000440578"/>
    </source>
</evidence>
<dbReference type="InterPro" id="IPR048616">
    <property type="entry name" value="MED16_bridge"/>
</dbReference>
<evidence type="ECO:0000259" key="9">
    <source>
        <dbReference type="PROSITE" id="PS50041"/>
    </source>
</evidence>
<comment type="caution">
    <text evidence="10">The sequence shown here is derived from an EMBL/GenBank/DDBJ whole genome shotgun (WGS) entry which is preliminary data.</text>
</comment>
<evidence type="ECO:0000313" key="10">
    <source>
        <dbReference type="EMBL" id="KAF0292770.1"/>
    </source>
</evidence>
<sequence length="510" mass="54430">MAMGCAEPAPRPAGEPPLKLARSAAAAAAAADAGVRLTDVALTSAGHLAAAVDDRGQLYLYRVGAAADPGGLSVVSSLVLQLEYYMVTGLDVWDLLVGLRFHLSGGLESVCETLADTFHRQPGPVQQYYYVRHMAIKTSLYSRPCPTSGGDGEPSESLTAFMASNLATEIDKVLLAHPKEGDPGSADAASLAQLQHLAQWVADLCLQSIAALTDGRHKQVAVLRERQSLLLLRELLVMIRRWGAVRPACLPVFHRGGEHTDVIALLFKLLTKLLGMHSAEPDEALITMASLSLLSPPLLLLLLLWAAGGRAEITSARLLPRELTRQRPVGGPLRGLSLVQCAAACLRSPNCTAVLPTGGGGCSLLEAALDQPGGVTGLQLRRPVVCPAGWAEGQRGCYVRSESSARADLADLECLLLDARSRIVSIGGAAEQDFIIAALPVDADMVIGLQRSSVELPWVWAGGEPVTFLPFKSDEPKDDDDRLYVFMEKTGGWKTKKPSDKARFICQIPF</sequence>
<dbReference type="InterPro" id="IPR001304">
    <property type="entry name" value="C-type_lectin-like"/>
</dbReference>
<evidence type="ECO:0000256" key="2">
    <source>
        <dbReference type="ARBA" id="ARBA00006543"/>
    </source>
</evidence>
<dbReference type="Pfam" id="PF20718">
    <property type="entry name" value="Med16_bridge"/>
    <property type="match status" value="2"/>
</dbReference>
<dbReference type="SMART" id="SM00034">
    <property type="entry name" value="CLECT"/>
    <property type="match status" value="1"/>
</dbReference>
<accession>A0A6A4VMZ3</accession>
<feature type="domain" description="C-type lectin" evidence="9">
    <location>
        <begin position="393"/>
        <end position="507"/>
    </location>
</feature>
<keyword evidence="6" id="KW-0010">Activator</keyword>
<evidence type="ECO:0000256" key="4">
    <source>
        <dbReference type="ARBA" id="ARBA00022737"/>
    </source>
</evidence>
<dbReference type="InterPro" id="IPR016186">
    <property type="entry name" value="C-type_lectin-like/link_sf"/>
</dbReference>
<dbReference type="GO" id="GO:0016592">
    <property type="term" value="C:mediator complex"/>
    <property type="evidence" value="ECO:0007669"/>
    <property type="project" value="TreeGrafter"/>
</dbReference>
<dbReference type="InterPro" id="IPR016187">
    <property type="entry name" value="CTDL_fold"/>
</dbReference>
<keyword evidence="7" id="KW-0804">Transcription</keyword>
<keyword evidence="8" id="KW-0539">Nucleus</keyword>
<dbReference type="AlphaFoldDB" id="A0A6A4VMZ3"/>